<feature type="signal peptide" evidence="2">
    <location>
        <begin position="1"/>
        <end position="21"/>
    </location>
</feature>
<accession>A0A9R1TTB7</accession>
<keyword evidence="2" id="KW-0732">Signal</keyword>
<evidence type="ECO:0000313" key="3">
    <source>
        <dbReference type="Proteomes" id="UP000694866"/>
    </source>
</evidence>
<gene>
    <name evidence="4" type="primary">LOC105274173</name>
</gene>
<feature type="region of interest" description="Disordered" evidence="1">
    <location>
        <begin position="103"/>
        <end position="143"/>
    </location>
</feature>
<evidence type="ECO:0000313" key="4">
    <source>
        <dbReference type="RefSeq" id="XP_011315377.1"/>
    </source>
</evidence>
<dbReference type="PROSITE" id="PS51257">
    <property type="entry name" value="PROKAR_LIPOPROTEIN"/>
    <property type="match status" value="1"/>
</dbReference>
<reference evidence="4" key="1">
    <citation type="submission" date="2025-08" db="UniProtKB">
        <authorList>
            <consortium name="RefSeq"/>
        </authorList>
    </citation>
    <scope>IDENTIFICATION</scope>
    <source>
        <strain evidence="4">USDA-PBARC FA_bdor</strain>
        <tissue evidence="4">Whole organism</tissue>
    </source>
</reference>
<protein>
    <submittedName>
        <fullName evidence="4">Uncharacterized protein isoform X2</fullName>
    </submittedName>
</protein>
<dbReference type="RefSeq" id="XP_011315377.1">
    <property type="nucleotide sequence ID" value="XM_011317075.1"/>
</dbReference>
<sequence>MTVKLFLAIFAVILTGCGVSPRPINGPINEPIKISLDKPEEFLDNNIIRTASGWERSMEFTSEASNKVIAVIAAREAKKIIEDVEAKKSFGVSKKKGSIQGEKLELKTSGNDEPQKTVKRSTIESHSGSPVKTSPISDFFPPKTRENARLENEGGQSLFELPKKTSIQKLLLSMFTPTPLLDRTTEEEKYGNSGERFNDVGRALVNGFEALSNFINTVVDLPVNAAKKTSRGLTAALNQVGGKLIGLE</sequence>
<keyword evidence="3" id="KW-1185">Reference proteome</keyword>
<feature type="compositionally biased region" description="Polar residues" evidence="1">
    <location>
        <begin position="124"/>
        <end position="136"/>
    </location>
</feature>
<dbReference type="OrthoDB" id="6616542at2759"/>
<proteinExistence type="predicted"/>
<organism evidence="3 4">
    <name type="scientific">Fopius arisanus</name>
    <dbReference type="NCBI Taxonomy" id="64838"/>
    <lineage>
        <taxon>Eukaryota</taxon>
        <taxon>Metazoa</taxon>
        <taxon>Ecdysozoa</taxon>
        <taxon>Arthropoda</taxon>
        <taxon>Hexapoda</taxon>
        <taxon>Insecta</taxon>
        <taxon>Pterygota</taxon>
        <taxon>Neoptera</taxon>
        <taxon>Endopterygota</taxon>
        <taxon>Hymenoptera</taxon>
        <taxon>Apocrita</taxon>
        <taxon>Ichneumonoidea</taxon>
        <taxon>Braconidae</taxon>
        <taxon>Opiinae</taxon>
        <taxon>Fopius</taxon>
    </lineage>
</organism>
<evidence type="ECO:0000256" key="2">
    <source>
        <dbReference type="SAM" id="SignalP"/>
    </source>
</evidence>
<name>A0A9R1TTB7_9HYME</name>
<evidence type="ECO:0000256" key="1">
    <source>
        <dbReference type="SAM" id="MobiDB-lite"/>
    </source>
</evidence>
<dbReference type="GeneID" id="105274173"/>
<dbReference type="Proteomes" id="UP000694866">
    <property type="component" value="Unplaced"/>
</dbReference>
<feature type="chain" id="PRO_5040498458" evidence="2">
    <location>
        <begin position="22"/>
        <end position="248"/>
    </location>
</feature>
<dbReference type="AlphaFoldDB" id="A0A9R1TTB7"/>